<name>A0A6J4IEA2_9ACTN</name>
<dbReference type="GO" id="GO:0005886">
    <property type="term" value="C:plasma membrane"/>
    <property type="evidence" value="ECO:0007669"/>
    <property type="project" value="TreeGrafter"/>
</dbReference>
<dbReference type="GO" id="GO:0000287">
    <property type="term" value="F:magnesium ion binding"/>
    <property type="evidence" value="ECO:0007669"/>
    <property type="project" value="UniProtKB-UniRule"/>
</dbReference>
<dbReference type="SUPFAM" id="SSF64005">
    <property type="entry name" value="Undecaprenyl diphosphate synthase"/>
    <property type="match status" value="1"/>
</dbReference>
<dbReference type="CDD" id="cd00475">
    <property type="entry name" value="Cis_IPPS"/>
    <property type="match status" value="1"/>
</dbReference>
<keyword evidence="2" id="KW-0479">Metal-binding</keyword>
<reference evidence="3" key="1">
    <citation type="submission" date="2020-02" db="EMBL/GenBank/DDBJ databases">
        <authorList>
            <person name="Meier V. D."/>
        </authorList>
    </citation>
    <scope>NUCLEOTIDE SEQUENCE</scope>
    <source>
        <strain evidence="3">AVDCRST_MAG76</strain>
    </source>
</reference>
<dbReference type="HAMAP" id="MF_01139">
    <property type="entry name" value="ISPT"/>
    <property type="match status" value="1"/>
</dbReference>
<dbReference type="EMBL" id="CADCSZ010000139">
    <property type="protein sequence ID" value="CAA9249979.1"/>
    <property type="molecule type" value="Genomic_DNA"/>
</dbReference>
<feature type="binding site" evidence="2">
    <location>
        <begin position="199"/>
        <end position="201"/>
    </location>
    <ligand>
        <name>substrate</name>
    </ligand>
</feature>
<feature type="binding site" evidence="2">
    <location>
        <begin position="29"/>
        <end position="32"/>
    </location>
    <ligand>
        <name>substrate</name>
    </ligand>
</feature>
<feature type="binding site" evidence="2">
    <location>
        <position position="193"/>
    </location>
    <ligand>
        <name>substrate</name>
    </ligand>
</feature>
<feature type="binding site" evidence="2">
    <location>
        <position position="41"/>
    </location>
    <ligand>
        <name>substrate</name>
    </ligand>
</feature>
<feature type="active site" description="Proton acceptor" evidence="2">
    <location>
        <position position="76"/>
    </location>
</feature>
<dbReference type="InterPro" id="IPR001441">
    <property type="entry name" value="UPP_synth-like"/>
</dbReference>
<comment type="similarity">
    <text evidence="2">Belongs to the UPP synthase family.</text>
</comment>
<dbReference type="PANTHER" id="PTHR10291">
    <property type="entry name" value="DEHYDRODOLICHYL DIPHOSPHATE SYNTHASE FAMILY MEMBER"/>
    <property type="match status" value="1"/>
</dbReference>
<dbReference type="GO" id="GO:0033850">
    <property type="term" value="F:Z-farnesyl diphosphate synthase activity"/>
    <property type="evidence" value="ECO:0007669"/>
    <property type="project" value="TreeGrafter"/>
</dbReference>
<dbReference type="NCBIfam" id="TIGR00055">
    <property type="entry name" value="uppS"/>
    <property type="match status" value="1"/>
</dbReference>
<proteinExistence type="inferred from homology"/>
<comment type="function">
    <text evidence="2">Catalyzes the condensation of isopentenyl diphosphate (IPP) with allylic pyrophosphates generating different type of terpenoids.</text>
</comment>
<evidence type="ECO:0000256" key="2">
    <source>
        <dbReference type="HAMAP-Rule" id="MF_01139"/>
    </source>
</evidence>
<feature type="binding site" evidence="2">
    <location>
        <position position="28"/>
    </location>
    <ligand>
        <name>Mg(2+)</name>
        <dbReference type="ChEBI" id="CHEBI:18420"/>
    </ligand>
</feature>
<evidence type="ECO:0000313" key="3">
    <source>
        <dbReference type="EMBL" id="CAA9249979.1"/>
    </source>
</evidence>
<sequence>MPADPPAAEDPPLRGAAPGPRHVAIVMDGNGRWAQRQGLHRTQGHAAGEEALYRVVDAAIDLGLEALTVYGFSTENWTRPEEEVAYLMGLPGEVVAKRMAELHRRNVRVVVAGRRDGRVPTSVLGHIDEAVARTATNTGLTFCIAFNYGGRAEITDAVRAILTKGLSPEEVDEDAISAHLYVPEVADPDLVIRTSGERRWSNFLLWQAAYAELVFVDTLWPDFGRDHLVAALDEYARRDRRFGGV</sequence>
<dbReference type="GO" id="GO:0005829">
    <property type="term" value="C:cytosol"/>
    <property type="evidence" value="ECO:0007669"/>
    <property type="project" value="TreeGrafter"/>
</dbReference>
<feature type="binding site" evidence="2">
    <location>
        <position position="45"/>
    </location>
    <ligand>
        <name>substrate</name>
    </ligand>
</feature>
<feature type="binding site" evidence="2">
    <location>
        <position position="79"/>
    </location>
    <ligand>
        <name>substrate</name>
    </ligand>
</feature>
<accession>A0A6J4IEA2</accession>
<comment type="subunit">
    <text evidence="2">Homodimer.</text>
</comment>
<keyword evidence="2" id="KW-0460">Magnesium</keyword>
<dbReference type="GO" id="GO:0008834">
    <property type="term" value="F:ditrans,polycis-undecaprenyl-diphosphate synthase [(2E,6E)-farnesyl-diphosphate specific] activity"/>
    <property type="evidence" value="ECO:0007669"/>
    <property type="project" value="TreeGrafter"/>
</dbReference>
<feature type="binding site" evidence="2">
    <location>
        <position position="212"/>
    </location>
    <ligand>
        <name>Mg(2+)</name>
        <dbReference type="ChEBI" id="CHEBI:18420"/>
    </ligand>
</feature>
<dbReference type="PANTHER" id="PTHR10291:SF0">
    <property type="entry name" value="DEHYDRODOLICHYL DIPHOSPHATE SYNTHASE 2"/>
    <property type="match status" value="1"/>
</dbReference>
<dbReference type="AlphaFoldDB" id="A0A6J4IEA2"/>
<dbReference type="Gene3D" id="3.40.1180.10">
    <property type="entry name" value="Decaprenyl diphosphate synthase-like"/>
    <property type="match status" value="1"/>
</dbReference>
<dbReference type="PROSITE" id="PS01066">
    <property type="entry name" value="UPP_SYNTHASE"/>
    <property type="match status" value="1"/>
</dbReference>
<feature type="active site" evidence="2">
    <location>
        <position position="28"/>
    </location>
</feature>
<feature type="binding site" evidence="2">
    <location>
        <begin position="73"/>
        <end position="75"/>
    </location>
    <ligand>
        <name>substrate</name>
    </ligand>
</feature>
<feature type="binding site" evidence="2">
    <location>
        <position position="77"/>
    </location>
    <ligand>
        <name>substrate</name>
    </ligand>
</feature>
<evidence type="ECO:0000256" key="1">
    <source>
        <dbReference type="ARBA" id="ARBA00022679"/>
    </source>
</evidence>
<dbReference type="FunFam" id="3.40.1180.10:FF:000001">
    <property type="entry name" value="(2E,6E)-farnesyl-diphosphate-specific ditrans,polycis-undecaprenyl-diphosphate synthase"/>
    <property type="match status" value="1"/>
</dbReference>
<protein>
    <recommendedName>
        <fullName evidence="2">Isoprenyl transferase</fullName>
        <ecNumber evidence="2">2.5.1.-</ecNumber>
    </recommendedName>
</protein>
<gene>
    <name evidence="3" type="ORF">AVDCRST_MAG76-2226</name>
</gene>
<organism evidence="3">
    <name type="scientific">uncultured Acidimicrobiales bacterium</name>
    <dbReference type="NCBI Taxonomy" id="310071"/>
    <lineage>
        <taxon>Bacteria</taxon>
        <taxon>Bacillati</taxon>
        <taxon>Actinomycetota</taxon>
        <taxon>Acidimicrobiia</taxon>
        <taxon>Acidimicrobiales</taxon>
        <taxon>environmental samples</taxon>
    </lineage>
</organism>
<dbReference type="Pfam" id="PF01255">
    <property type="entry name" value="Prenyltransf"/>
    <property type="match status" value="1"/>
</dbReference>
<comment type="cofactor">
    <cofactor evidence="2">
        <name>Mg(2+)</name>
        <dbReference type="ChEBI" id="CHEBI:18420"/>
    </cofactor>
    <text evidence="2">Binds 2 magnesium ions per subunit.</text>
</comment>
<dbReference type="EC" id="2.5.1.-" evidence="2"/>
<dbReference type="InterPro" id="IPR018520">
    <property type="entry name" value="UPP_synth-like_CS"/>
</dbReference>
<dbReference type="GO" id="GO:0016094">
    <property type="term" value="P:polyprenol biosynthetic process"/>
    <property type="evidence" value="ECO:0007669"/>
    <property type="project" value="TreeGrafter"/>
</dbReference>
<keyword evidence="1 2" id="KW-0808">Transferase</keyword>
<dbReference type="InterPro" id="IPR036424">
    <property type="entry name" value="UPP_synth-like_sf"/>
</dbReference>
<dbReference type="GO" id="GO:0030145">
    <property type="term" value="F:manganese ion binding"/>
    <property type="evidence" value="ECO:0007669"/>
    <property type="project" value="TreeGrafter"/>
</dbReference>
<feature type="binding site" evidence="2">
    <location>
        <position position="33"/>
    </location>
    <ligand>
        <name>substrate</name>
    </ligand>
</feature>